<dbReference type="InterPro" id="IPR011852">
    <property type="entry name" value="TRAP_TAXI"/>
</dbReference>
<evidence type="ECO:0000313" key="1">
    <source>
        <dbReference type="EMBL" id="KTS13986.1"/>
    </source>
</evidence>
<dbReference type="PANTHER" id="PTHR42941:SF1">
    <property type="entry name" value="SLL1037 PROTEIN"/>
    <property type="match status" value="1"/>
</dbReference>
<dbReference type="SUPFAM" id="SSF53850">
    <property type="entry name" value="Periplasmic binding protein-like II"/>
    <property type="match status" value="1"/>
</dbReference>
<dbReference type="PROSITE" id="PS51257">
    <property type="entry name" value="PROKAR_LIPOPROTEIN"/>
    <property type="match status" value="1"/>
</dbReference>
<dbReference type="RefSeq" id="WP_058613082.1">
    <property type="nucleotide sequence ID" value="NZ_LDRV01000010.1"/>
</dbReference>
<dbReference type="EMBL" id="LDRV01000010">
    <property type="protein sequence ID" value="KTS13986.1"/>
    <property type="molecule type" value="Genomic_DNA"/>
</dbReference>
<dbReference type="InterPro" id="IPR006311">
    <property type="entry name" value="TAT_signal"/>
</dbReference>
<reference evidence="1 2" key="1">
    <citation type="journal article" date="2016" name="Front. Microbiol.">
        <title>Genomic Resource of Rice Seed Associated Bacteria.</title>
        <authorList>
            <person name="Midha S."/>
            <person name="Bansal K."/>
            <person name="Sharma S."/>
            <person name="Kumar N."/>
            <person name="Patil P.P."/>
            <person name="Chaudhry V."/>
            <person name="Patil P.B."/>
        </authorList>
    </citation>
    <scope>NUCLEOTIDE SEQUENCE [LARGE SCALE GENOMIC DNA]</scope>
    <source>
        <strain evidence="1 2">RSA3</strain>
    </source>
</reference>
<protein>
    <recommendedName>
        <fullName evidence="3">C4-dicarboxylate ABC transporter substrate-binding protein</fullName>
    </recommendedName>
</protein>
<dbReference type="NCBIfam" id="TIGR02122">
    <property type="entry name" value="TRAP_TAXI"/>
    <property type="match status" value="1"/>
</dbReference>
<name>A0A147FBS5_MICTE</name>
<dbReference type="PANTHER" id="PTHR42941">
    <property type="entry name" value="SLL1037 PROTEIN"/>
    <property type="match status" value="1"/>
</dbReference>
<comment type="caution">
    <text evidence="1">The sequence shown here is derived from an EMBL/GenBank/DDBJ whole genome shotgun (WGS) entry which is preliminary data.</text>
</comment>
<dbReference type="Gene3D" id="3.40.190.10">
    <property type="entry name" value="Periplasmic binding protein-like II"/>
    <property type="match status" value="2"/>
</dbReference>
<evidence type="ECO:0000313" key="2">
    <source>
        <dbReference type="Proteomes" id="UP000072189"/>
    </source>
</evidence>
<dbReference type="AlphaFoldDB" id="A0A147FBS5"/>
<gene>
    <name evidence="1" type="ORF">RSA3_01930</name>
</gene>
<dbReference type="PATRIC" id="fig|2033.7.peg.127"/>
<dbReference type="Proteomes" id="UP000072189">
    <property type="component" value="Unassembled WGS sequence"/>
</dbReference>
<accession>A0A147FBS5</accession>
<organism evidence="1 2">
    <name type="scientific">Microbacterium testaceum</name>
    <name type="common">Aureobacterium testaceum</name>
    <name type="synonym">Brevibacterium testaceum</name>
    <dbReference type="NCBI Taxonomy" id="2033"/>
    <lineage>
        <taxon>Bacteria</taxon>
        <taxon>Bacillati</taxon>
        <taxon>Actinomycetota</taxon>
        <taxon>Actinomycetes</taxon>
        <taxon>Micrococcales</taxon>
        <taxon>Microbacteriaceae</taxon>
        <taxon>Microbacterium</taxon>
    </lineage>
</organism>
<dbReference type="Pfam" id="PF16868">
    <property type="entry name" value="NMT1_3"/>
    <property type="match status" value="1"/>
</dbReference>
<dbReference type="PROSITE" id="PS51318">
    <property type="entry name" value="TAT"/>
    <property type="match status" value="1"/>
</dbReference>
<evidence type="ECO:0008006" key="3">
    <source>
        <dbReference type="Google" id="ProtNLM"/>
    </source>
</evidence>
<proteinExistence type="predicted"/>
<sequence>MTEVSRRGFLWAGAALGAIALAGCAPTGIPVVRLGCGEAGGSYLQFGELLREAAGVEVGITALATQGSVENLALLGDQEIDLALSLADAAAEAPGHDAFVAIGRVYQNYLQCVVRADDGPRSLPELAGRVVSLGAPGSGAAATARRVLDAAGLGPGDRGPVTVERSFRDAVADLEQGRIDALFWSGGIPTPQIADLAERTPIAVLDITAVLPELRRRSPDAYVSTMIPAGVYGASAPVPAIGVANLLVARADLDDLVVERLVDVLIDDAAALVPPGALGIQYLTPASLIDTLPLALHPAAERRYRQRYG</sequence>